<organism evidence="3 4">
    <name type="scientific">Trujillonella endophytica</name>
    <dbReference type="NCBI Taxonomy" id="673521"/>
    <lineage>
        <taxon>Bacteria</taxon>
        <taxon>Bacillati</taxon>
        <taxon>Actinomycetota</taxon>
        <taxon>Actinomycetes</taxon>
        <taxon>Geodermatophilales</taxon>
        <taxon>Geodermatophilaceae</taxon>
        <taxon>Trujillonella</taxon>
    </lineage>
</organism>
<dbReference type="AlphaFoldDB" id="A0A1H8VV48"/>
<dbReference type="EMBL" id="FOEE01000014">
    <property type="protein sequence ID" value="SEP19153.1"/>
    <property type="molecule type" value="Genomic_DNA"/>
</dbReference>
<feature type="region of interest" description="Disordered" evidence="1">
    <location>
        <begin position="1"/>
        <end position="31"/>
    </location>
</feature>
<name>A0A1H8VV48_9ACTN</name>
<evidence type="ECO:0000313" key="3">
    <source>
        <dbReference type="EMBL" id="SEP19153.1"/>
    </source>
</evidence>
<feature type="transmembrane region" description="Helical" evidence="2">
    <location>
        <begin position="78"/>
        <end position="109"/>
    </location>
</feature>
<gene>
    <name evidence="3" type="ORF">SAMN05660991_03788</name>
</gene>
<keyword evidence="4" id="KW-1185">Reference proteome</keyword>
<keyword evidence="2" id="KW-0812">Transmembrane</keyword>
<sequence>MHHACDRFADDDERNDMTHIQTQAEPTPEQPVKKQRHIFRWVFLAIQALFLIWIISGVGDAADNCDGEVGQALDMCQAGTAVGAGIGVALVIFLWVAVDVILGITYLIVRKKR</sequence>
<evidence type="ECO:0000256" key="1">
    <source>
        <dbReference type="SAM" id="MobiDB-lite"/>
    </source>
</evidence>
<keyword evidence="2" id="KW-0472">Membrane</keyword>
<protein>
    <submittedName>
        <fullName evidence="3">Uncharacterized protein</fullName>
    </submittedName>
</protein>
<feature type="transmembrane region" description="Helical" evidence="2">
    <location>
        <begin position="38"/>
        <end position="58"/>
    </location>
</feature>
<dbReference type="Proteomes" id="UP000198960">
    <property type="component" value="Unassembled WGS sequence"/>
</dbReference>
<accession>A0A1H8VV48</accession>
<keyword evidence="2" id="KW-1133">Transmembrane helix</keyword>
<reference evidence="4" key="1">
    <citation type="submission" date="2016-10" db="EMBL/GenBank/DDBJ databases">
        <authorList>
            <person name="Varghese N."/>
            <person name="Submissions S."/>
        </authorList>
    </citation>
    <scope>NUCLEOTIDE SEQUENCE [LARGE SCALE GENOMIC DNA]</scope>
    <source>
        <strain evidence="4">DSM 45413</strain>
    </source>
</reference>
<evidence type="ECO:0000313" key="4">
    <source>
        <dbReference type="Proteomes" id="UP000198960"/>
    </source>
</evidence>
<evidence type="ECO:0000256" key="2">
    <source>
        <dbReference type="SAM" id="Phobius"/>
    </source>
</evidence>
<proteinExistence type="predicted"/>